<dbReference type="Pfam" id="PF20260">
    <property type="entry name" value="PUA_4"/>
    <property type="match status" value="1"/>
</dbReference>
<keyword evidence="7 10" id="KW-0949">S-adenosyl-L-methionine</keyword>
<name>A0A098C133_9BACT</name>
<keyword evidence="5 10" id="KW-0489">Methyltransferase</keyword>
<keyword evidence="3 10" id="KW-0963">Cytoplasm</keyword>
<dbReference type="SUPFAM" id="SSF88697">
    <property type="entry name" value="PUA domain-like"/>
    <property type="match status" value="1"/>
</dbReference>
<dbReference type="Gene3D" id="3.40.1280.10">
    <property type="match status" value="1"/>
</dbReference>
<feature type="domain" description="Ribosomal RNA small subunit methyltransferase E PUA-like" evidence="12">
    <location>
        <begin position="21"/>
        <end position="63"/>
    </location>
</feature>
<dbReference type="SUPFAM" id="SSF75217">
    <property type="entry name" value="alpha/beta knot"/>
    <property type="match status" value="1"/>
</dbReference>
<sequence>MSFNLFYSPDIDNISQLPEYESQHCVKVLRMRSGDKLTVTDGKGFFYDCELIDANSKGCTISVLNRYEVPTGRNFKLHIAFSPTKQMDRNEWFIEKATEIGIDKFTPIYSNFSERKDIKTERLKKIAISAIKQSQQASLPEIDIQVSFNDFISMQFNSKKYIAHCYDKPKTPLTQLYNKGDDALILIGPEGDFSEEEVESAIKNGFEPISLGETRLRTETACLVAMHTIHVVNNQ</sequence>
<accession>A0A098C133</accession>
<evidence type="ECO:0000256" key="7">
    <source>
        <dbReference type="ARBA" id="ARBA00022691"/>
    </source>
</evidence>
<dbReference type="Gene3D" id="2.40.240.20">
    <property type="entry name" value="Hypothetical PUA domain-like, domain 1"/>
    <property type="match status" value="1"/>
</dbReference>
<evidence type="ECO:0000256" key="8">
    <source>
        <dbReference type="ARBA" id="ARBA00025699"/>
    </source>
</evidence>
<dbReference type="PANTHER" id="PTHR30027">
    <property type="entry name" value="RIBOSOMAL RNA SMALL SUBUNIT METHYLTRANSFERASE E"/>
    <property type="match status" value="1"/>
</dbReference>
<dbReference type="PATRIC" id="fig|1562970.3.peg.1361"/>
<comment type="subcellular location">
    <subcellularLocation>
        <location evidence="1 10">Cytoplasm</location>
    </subcellularLocation>
</comment>
<evidence type="ECO:0000256" key="4">
    <source>
        <dbReference type="ARBA" id="ARBA00022552"/>
    </source>
</evidence>
<proteinExistence type="inferred from homology"/>
<dbReference type="KEGG" id="pbt:ING2E5B_1375"/>
<dbReference type="HOGENOM" id="CLU_067442_4_1_10"/>
<evidence type="ECO:0000259" key="12">
    <source>
        <dbReference type="Pfam" id="PF20260"/>
    </source>
</evidence>
<keyword evidence="4 10" id="KW-0698">rRNA processing</keyword>
<dbReference type="EMBL" id="LN515532">
    <property type="protein sequence ID" value="CEA16123.1"/>
    <property type="molecule type" value="Genomic_DNA"/>
</dbReference>
<keyword evidence="14" id="KW-1185">Reference proteome</keyword>
<dbReference type="Proteomes" id="UP000032417">
    <property type="component" value="Chromosome 1"/>
</dbReference>
<evidence type="ECO:0000259" key="11">
    <source>
        <dbReference type="Pfam" id="PF04452"/>
    </source>
</evidence>
<dbReference type="GO" id="GO:0070475">
    <property type="term" value="P:rRNA base methylation"/>
    <property type="evidence" value="ECO:0007669"/>
    <property type="project" value="TreeGrafter"/>
</dbReference>
<dbReference type="InterPro" id="IPR046886">
    <property type="entry name" value="RsmE_MTase_dom"/>
</dbReference>
<organism evidence="13 14">
    <name type="scientific">Fermentimonas caenicola</name>
    <dbReference type="NCBI Taxonomy" id="1562970"/>
    <lineage>
        <taxon>Bacteria</taxon>
        <taxon>Pseudomonadati</taxon>
        <taxon>Bacteroidota</taxon>
        <taxon>Bacteroidia</taxon>
        <taxon>Bacteroidales</taxon>
        <taxon>Dysgonomonadaceae</taxon>
        <taxon>Fermentimonas</taxon>
    </lineage>
</organism>
<evidence type="ECO:0000256" key="2">
    <source>
        <dbReference type="ARBA" id="ARBA00005528"/>
    </source>
</evidence>
<evidence type="ECO:0000313" key="13">
    <source>
        <dbReference type="EMBL" id="CEA16123.1"/>
    </source>
</evidence>
<dbReference type="InterPro" id="IPR029026">
    <property type="entry name" value="tRNA_m1G_MTases_N"/>
</dbReference>
<evidence type="ECO:0000256" key="3">
    <source>
        <dbReference type="ARBA" id="ARBA00022490"/>
    </source>
</evidence>
<protein>
    <recommendedName>
        <fullName evidence="10">Ribosomal RNA small subunit methyltransferase E</fullName>
        <ecNumber evidence="10">2.1.1.193</ecNumber>
    </recommendedName>
</protein>
<evidence type="ECO:0000256" key="9">
    <source>
        <dbReference type="ARBA" id="ARBA00047944"/>
    </source>
</evidence>
<comment type="similarity">
    <text evidence="2 10">Belongs to the RNA methyltransferase RsmE family.</text>
</comment>
<evidence type="ECO:0000256" key="5">
    <source>
        <dbReference type="ARBA" id="ARBA00022603"/>
    </source>
</evidence>
<dbReference type="InterPro" id="IPR046887">
    <property type="entry name" value="RsmE_PUA-like"/>
</dbReference>
<feature type="domain" description="Ribosomal RNA small subunit methyltransferase E methyltransferase" evidence="11">
    <location>
        <begin position="74"/>
        <end position="229"/>
    </location>
</feature>
<dbReference type="InterPro" id="IPR006700">
    <property type="entry name" value="RsmE"/>
</dbReference>
<dbReference type="STRING" id="1562970.ING2E5B_1375"/>
<evidence type="ECO:0000256" key="6">
    <source>
        <dbReference type="ARBA" id="ARBA00022679"/>
    </source>
</evidence>
<comment type="function">
    <text evidence="8 10">Specifically methylates the N3 position of the uracil ring of uridine 1498 (m3U1498) in 16S rRNA. Acts on the fully assembled 30S ribosomal subunit.</text>
</comment>
<dbReference type="PANTHER" id="PTHR30027:SF3">
    <property type="entry name" value="16S RRNA (URACIL(1498)-N(3))-METHYLTRANSFERASE"/>
    <property type="match status" value="1"/>
</dbReference>
<dbReference type="Pfam" id="PF04452">
    <property type="entry name" value="Methyltrans_RNA"/>
    <property type="match status" value="1"/>
</dbReference>
<dbReference type="EC" id="2.1.1.193" evidence="10"/>
<gene>
    <name evidence="13" type="ORF">ING2E5B_1375</name>
</gene>
<dbReference type="NCBIfam" id="TIGR00046">
    <property type="entry name" value="RsmE family RNA methyltransferase"/>
    <property type="match status" value="1"/>
</dbReference>
<dbReference type="PIRSF" id="PIRSF015601">
    <property type="entry name" value="MTase_slr0722"/>
    <property type="match status" value="1"/>
</dbReference>
<dbReference type="OrthoDB" id="9815641at2"/>
<dbReference type="InterPro" id="IPR029028">
    <property type="entry name" value="Alpha/beta_knot_MTases"/>
</dbReference>
<evidence type="ECO:0000256" key="1">
    <source>
        <dbReference type="ARBA" id="ARBA00004496"/>
    </source>
</evidence>
<dbReference type="GO" id="GO:0005737">
    <property type="term" value="C:cytoplasm"/>
    <property type="evidence" value="ECO:0007669"/>
    <property type="project" value="UniProtKB-SubCell"/>
</dbReference>
<dbReference type="AlphaFoldDB" id="A0A098C133"/>
<keyword evidence="6 10" id="KW-0808">Transferase</keyword>
<dbReference type="InterPro" id="IPR015947">
    <property type="entry name" value="PUA-like_sf"/>
</dbReference>
<evidence type="ECO:0000256" key="10">
    <source>
        <dbReference type="PIRNR" id="PIRNR015601"/>
    </source>
</evidence>
<reference evidence="13 14" key="1">
    <citation type="submission" date="2014-08" db="EMBL/GenBank/DDBJ databases">
        <authorList>
            <person name="Wibberg D."/>
        </authorList>
    </citation>
    <scope>NUCLEOTIDE SEQUENCE [LARGE SCALE GENOMIC DNA]</scope>
    <source>
        <strain evidence="14">ING2-E5B</strain>
    </source>
</reference>
<comment type="catalytic activity">
    <reaction evidence="9 10">
        <text>uridine(1498) in 16S rRNA + S-adenosyl-L-methionine = N(3)-methyluridine(1498) in 16S rRNA + S-adenosyl-L-homocysteine + H(+)</text>
        <dbReference type="Rhea" id="RHEA:42920"/>
        <dbReference type="Rhea" id="RHEA-COMP:10283"/>
        <dbReference type="Rhea" id="RHEA-COMP:10284"/>
        <dbReference type="ChEBI" id="CHEBI:15378"/>
        <dbReference type="ChEBI" id="CHEBI:57856"/>
        <dbReference type="ChEBI" id="CHEBI:59789"/>
        <dbReference type="ChEBI" id="CHEBI:65315"/>
        <dbReference type="ChEBI" id="CHEBI:74502"/>
        <dbReference type="EC" id="2.1.1.193"/>
    </reaction>
</comment>
<evidence type="ECO:0000313" key="14">
    <source>
        <dbReference type="Proteomes" id="UP000032417"/>
    </source>
</evidence>
<dbReference type="GO" id="GO:0070042">
    <property type="term" value="F:rRNA (uridine-N3-)-methyltransferase activity"/>
    <property type="evidence" value="ECO:0007669"/>
    <property type="project" value="TreeGrafter"/>
</dbReference>
<dbReference type="NCBIfam" id="NF008702">
    <property type="entry name" value="PRK11713.6-1"/>
    <property type="match status" value="1"/>
</dbReference>
<dbReference type="CDD" id="cd18084">
    <property type="entry name" value="RsmE-like"/>
    <property type="match status" value="1"/>
</dbReference>